<dbReference type="AlphaFoldDB" id="A0A382I7G8"/>
<evidence type="ECO:0000313" key="1">
    <source>
        <dbReference type="EMBL" id="SVB95325.1"/>
    </source>
</evidence>
<protein>
    <submittedName>
        <fullName evidence="1">Uncharacterized protein</fullName>
    </submittedName>
</protein>
<dbReference type="EMBL" id="UINC01065543">
    <property type="protein sequence ID" value="SVB95325.1"/>
    <property type="molecule type" value="Genomic_DNA"/>
</dbReference>
<accession>A0A382I7G8</accession>
<name>A0A382I7G8_9ZZZZ</name>
<reference evidence="1" key="1">
    <citation type="submission" date="2018-05" db="EMBL/GenBank/DDBJ databases">
        <authorList>
            <person name="Lanie J.A."/>
            <person name="Ng W.-L."/>
            <person name="Kazmierczak K.M."/>
            <person name="Andrzejewski T.M."/>
            <person name="Davidsen T.M."/>
            <person name="Wayne K.J."/>
            <person name="Tettelin H."/>
            <person name="Glass J.I."/>
            <person name="Rusch D."/>
            <person name="Podicherti R."/>
            <person name="Tsui H.-C.T."/>
            <person name="Winkler M.E."/>
        </authorList>
    </citation>
    <scope>NUCLEOTIDE SEQUENCE</scope>
</reference>
<sequence>MSLPEWMQTEITDCRDCGRPIGNPNEWATKCYDDYTCERCNVEGHQELLASIAGERNWRSDH</sequence>
<proteinExistence type="predicted"/>
<organism evidence="1">
    <name type="scientific">marine metagenome</name>
    <dbReference type="NCBI Taxonomy" id="408172"/>
    <lineage>
        <taxon>unclassified sequences</taxon>
        <taxon>metagenomes</taxon>
        <taxon>ecological metagenomes</taxon>
    </lineage>
</organism>
<gene>
    <name evidence="1" type="ORF">METZ01_LOCUS248179</name>
</gene>